<dbReference type="GO" id="GO:0008483">
    <property type="term" value="F:transaminase activity"/>
    <property type="evidence" value="ECO:0007669"/>
    <property type="project" value="UniProtKB-KW"/>
</dbReference>
<dbReference type="SUPFAM" id="SSF53383">
    <property type="entry name" value="PLP-dependent transferases"/>
    <property type="match status" value="1"/>
</dbReference>
<dbReference type="Pfam" id="PF00155">
    <property type="entry name" value="Aminotran_1_2"/>
    <property type="match status" value="1"/>
</dbReference>
<dbReference type="GO" id="GO:0003677">
    <property type="term" value="F:DNA binding"/>
    <property type="evidence" value="ECO:0007669"/>
    <property type="project" value="UniProtKB-KW"/>
</dbReference>
<evidence type="ECO:0000256" key="1">
    <source>
        <dbReference type="ARBA" id="ARBA00005384"/>
    </source>
</evidence>
<evidence type="ECO:0000259" key="7">
    <source>
        <dbReference type="PROSITE" id="PS50949"/>
    </source>
</evidence>
<proteinExistence type="inferred from homology"/>
<evidence type="ECO:0000256" key="4">
    <source>
        <dbReference type="ARBA" id="ARBA00023125"/>
    </source>
</evidence>
<dbReference type="Gene3D" id="1.10.10.10">
    <property type="entry name" value="Winged helix-like DNA-binding domain superfamily/Winged helix DNA-binding domain"/>
    <property type="match status" value="1"/>
</dbReference>
<dbReference type="SUPFAM" id="SSF46785">
    <property type="entry name" value="Winged helix' DNA-binding domain"/>
    <property type="match status" value="1"/>
</dbReference>
<evidence type="ECO:0000256" key="2">
    <source>
        <dbReference type="ARBA" id="ARBA00022898"/>
    </source>
</evidence>
<dbReference type="PANTHER" id="PTHR46577:SF1">
    <property type="entry name" value="HTH-TYPE TRANSCRIPTIONAL REGULATORY PROTEIN GABR"/>
    <property type="match status" value="1"/>
</dbReference>
<gene>
    <name evidence="8" type="ORF">EFL26_06090</name>
</gene>
<feature type="region of interest" description="Disordered" evidence="6">
    <location>
        <begin position="83"/>
        <end position="103"/>
    </location>
</feature>
<dbReference type="CDD" id="cd00609">
    <property type="entry name" value="AAT_like"/>
    <property type="match status" value="1"/>
</dbReference>
<dbReference type="Pfam" id="PF00392">
    <property type="entry name" value="GntR"/>
    <property type="match status" value="1"/>
</dbReference>
<keyword evidence="5" id="KW-0804">Transcription</keyword>
<keyword evidence="9" id="KW-1185">Reference proteome</keyword>
<evidence type="ECO:0000256" key="3">
    <source>
        <dbReference type="ARBA" id="ARBA00023015"/>
    </source>
</evidence>
<protein>
    <submittedName>
        <fullName evidence="8">PLP-dependent aminotransferase family protein</fullName>
    </submittedName>
</protein>
<dbReference type="PRINTS" id="PR00035">
    <property type="entry name" value="HTHGNTR"/>
</dbReference>
<dbReference type="PANTHER" id="PTHR46577">
    <property type="entry name" value="HTH-TYPE TRANSCRIPTIONAL REGULATORY PROTEIN GABR"/>
    <property type="match status" value="1"/>
</dbReference>
<comment type="caution">
    <text evidence="8">The sequence shown here is derived from an EMBL/GenBank/DDBJ whole genome shotgun (WGS) entry which is preliminary data.</text>
</comment>
<dbReference type="InterPro" id="IPR004839">
    <property type="entry name" value="Aminotransferase_I/II_large"/>
</dbReference>
<keyword evidence="3" id="KW-0805">Transcription regulation</keyword>
<dbReference type="AlphaFoldDB" id="A0A3N0GTG3"/>
<dbReference type="OrthoDB" id="199743at2"/>
<dbReference type="EMBL" id="RJSF01000019">
    <property type="protein sequence ID" value="RNM15753.1"/>
    <property type="molecule type" value="Genomic_DNA"/>
</dbReference>
<dbReference type="GO" id="GO:0003700">
    <property type="term" value="F:DNA-binding transcription factor activity"/>
    <property type="evidence" value="ECO:0007669"/>
    <property type="project" value="InterPro"/>
</dbReference>
<dbReference type="InterPro" id="IPR015421">
    <property type="entry name" value="PyrdxlP-dep_Trfase_major"/>
</dbReference>
<keyword evidence="2" id="KW-0663">Pyridoxal phosphate</keyword>
<reference evidence="8 9" key="1">
    <citation type="submission" date="2018-11" db="EMBL/GenBank/DDBJ databases">
        <authorList>
            <person name="Li F."/>
        </authorList>
    </citation>
    <scope>NUCLEOTIDE SEQUENCE [LARGE SCALE GENOMIC DNA]</scope>
    <source>
        <strain evidence="8 9">Gsoil 818</strain>
    </source>
</reference>
<dbReference type="InterPro" id="IPR051446">
    <property type="entry name" value="HTH_trans_reg/aminotransferase"/>
</dbReference>
<dbReference type="SMART" id="SM00345">
    <property type="entry name" value="HTH_GNTR"/>
    <property type="match status" value="1"/>
</dbReference>
<keyword evidence="8" id="KW-0032">Aminotransferase</keyword>
<evidence type="ECO:0000256" key="5">
    <source>
        <dbReference type="ARBA" id="ARBA00023163"/>
    </source>
</evidence>
<dbReference type="InterPro" id="IPR015424">
    <property type="entry name" value="PyrdxlP-dep_Trfase"/>
</dbReference>
<dbReference type="Proteomes" id="UP000279994">
    <property type="component" value="Unassembled WGS sequence"/>
</dbReference>
<dbReference type="InterPro" id="IPR036388">
    <property type="entry name" value="WH-like_DNA-bd_sf"/>
</dbReference>
<dbReference type="InterPro" id="IPR000524">
    <property type="entry name" value="Tscrpt_reg_HTH_GntR"/>
</dbReference>
<evidence type="ECO:0000313" key="8">
    <source>
        <dbReference type="EMBL" id="RNM15753.1"/>
    </source>
</evidence>
<evidence type="ECO:0000256" key="6">
    <source>
        <dbReference type="SAM" id="MobiDB-lite"/>
    </source>
</evidence>
<name>A0A3N0GTG3_9ACTN</name>
<evidence type="ECO:0000313" key="9">
    <source>
        <dbReference type="Proteomes" id="UP000279994"/>
    </source>
</evidence>
<keyword evidence="8" id="KW-0808">Transferase</keyword>
<organism evidence="8 9">
    <name type="scientific">Nocardioides pocheonensis</name>
    <dbReference type="NCBI Taxonomy" id="661485"/>
    <lineage>
        <taxon>Bacteria</taxon>
        <taxon>Bacillati</taxon>
        <taxon>Actinomycetota</taxon>
        <taxon>Actinomycetes</taxon>
        <taxon>Propionibacteriales</taxon>
        <taxon>Nocardioidaceae</taxon>
        <taxon>Nocardioides</taxon>
    </lineage>
</organism>
<feature type="domain" description="HTH gntR-type" evidence="7">
    <location>
        <begin position="21"/>
        <end position="89"/>
    </location>
</feature>
<dbReference type="PROSITE" id="PS50949">
    <property type="entry name" value="HTH_GNTR"/>
    <property type="match status" value="1"/>
</dbReference>
<dbReference type="RefSeq" id="WP_123222004.1">
    <property type="nucleotide sequence ID" value="NZ_RJSF01000019.1"/>
</dbReference>
<accession>A0A3N0GTG3</accession>
<dbReference type="GO" id="GO:0030170">
    <property type="term" value="F:pyridoxal phosphate binding"/>
    <property type="evidence" value="ECO:0007669"/>
    <property type="project" value="InterPro"/>
</dbReference>
<dbReference type="Gene3D" id="3.40.640.10">
    <property type="entry name" value="Type I PLP-dependent aspartate aminotransferase-like (Major domain)"/>
    <property type="match status" value="1"/>
</dbReference>
<dbReference type="CDD" id="cd07377">
    <property type="entry name" value="WHTH_GntR"/>
    <property type="match status" value="1"/>
</dbReference>
<keyword evidence="4" id="KW-0238">DNA-binding</keyword>
<dbReference type="InterPro" id="IPR036390">
    <property type="entry name" value="WH_DNA-bd_sf"/>
</dbReference>
<sequence>MSERVMAARRIAALVGDFDRSPAYQGLAEGLRVLITDGRVPVGVRLPSERELTEALGVSRTTVTRAYAELRDRGFLVSRQGSGSVASLPASRGRGDHLLPPSDLPEDKLDLTCAAPAPGPGLLAAYQRAVGELPQYLAGSGYYPSGLPMLREAVAERFAARGLPTTPDQVMIVPGALAGLAVTARALVKRGGRTLVESPTYPNAIETLRHSGARLVSADVGREDPQVDGLVDAVGQVAPALAMLIPDFHNPTGHLMGEADRERVADALRRAGTRPIVDESMVELPLEGQAMPSPFAAYAPDAVTVGSLSKPFWGGLRIGWVRAPQELMDALFRARLSLDLGTPLLEQLVATDLIRTGQTLLEHRRATLRSSRDAALAALAEHLPEWKVRPPTGGLSLWCELPEDRAHSTDLVPYAAGRDVLVVPGPSFAPEGGLDRFLRIPYTAAPQVLVDAIARVGVAWRDTPAGGLGRRPRPTPTLVA</sequence>
<comment type="similarity">
    <text evidence="1">In the C-terminal section; belongs to the class-I pyridoxal-phosphate-dependent aminotransferase family.</text>
</comment>